<dbReference type="AlphaFoldDB" id="A0A934X6W0"/>
<proteinExistence type="predicted"/>
<feature type="domain" description="RCK C-terminal" evidence="2">
    <location>
        <begin position="144"/>
        <end position="228"/>
    </location>
</feature>
<dbReference type="Gene3D" id="3.40.50.720">
    <property type="entry name" value="NAD(P)-binding Rossmann-like Domain"/>
    <property type="match status" value="1"/>
</dbReference>
<dbReference type="InterPro" id="IPR003148">
    <property type="entry name" value="RCK_N"/>
</dbReference>
<name>A0A934X6W0_9MICO</name>
<dbReference type="SUPFAM" id="SSF51735">
    <property type="entry name" value="NAD(P)-binding Rossmann-fold domains"/>
    <property type="match status" value="1"/>
</dbReference>
<dbReference type="SUPFAM" id="SSF116726">
    <property type="entry name" value="TrkA C-terminal domain-like"/>
    <property type="match status" value="1"/>
</dbReference>
<evidence type="ECO:0000313" key="6">
    <source>
        <dbReference type="Proteomes" id="UP000726105"/>
    </source>
</evidence>
<comment type="caution">
    <text evidence="3">The sequence shown here is derived from an EMBL/GenBank/DDBJ whole genome shotgun (WGS) entry which is preliminary data.</text>
</comment>
<dbReference type="Proteomes" id="UP000726105">
    <property type="component" value="Unassembled WGS sequence"/>
</dbReference>
<accession>A0A934X6W0</accession>
<dbReference type="EMBL" id="JADJIB010000005">
    <property type="protein sequence ID" value="MBK7274371.1"/>
    <property type="molecule type" value="Genomic_DNA"/>
</dbReference>
<evidence type="ECO:0000313" key="5">
    <source>
        <dbReference type="Proteomes" id="UP000718281"/>
    </source>
</evidence>
<dbReference type="PROSITE" id="PS51202">
    <property type="entry name" value="RCK_C"/>
    <property type="match status" value="1"/>
</dbReference>
<dbReference type="PROSITE" id="PS51201">
    <property type="entry name" value="RCK_N"/>
    <property type="match status" value="1"/>
</dbReference>
<dbReference type="PANTHER" id="PTHR43833:SF7">
    <property type="entry name" value="KTR SYSTEM POTASSIUM UPTAKE PROTEIN C"/>
    <property type="match status" value="1"/>
</dbReference>
<dbReference type="PANTHER" id="PTHR43833">
    <property type="entry name" value="POTASSIUM CHANNEL PROTEIN 2-RELATED-RELATED"/>
    <property type="match status" value="1"/>
</dbReference>
<dbReference type="GO" id="GO:0008324">
    <property type="term" value="F:monoatomic cation transmembrane transporter activity"/>
    <property type="evidence" value="ECO:0007669"/>
    <property type="project" value="InterPro"/>
</dbReference>
<dbReference type="GO" id="GO:0006813">
    <property type="term" value="P:potassium ion transport"/>
    <property type="evidence" value="ECO:0007669"/>
    <property type="project" value="InterPro"/>
</dbReference>
<dbReference type="Pfam" id="PF02254">
    <property type="entry name" value="TrkA_N"/>
    <property type="match status" value="1"/>
</dbReference>
<reference evidence="5 6" key="1">
    <citation type="submission" date="2020-10" db="EMBL/GenBank/DDBJ databases">
        <title>Connecting structure to function with the recovery of over 1000 high-quality activated sludge metagenome-assembled genomes encoding full-length rRNA genes using long-read sequencing.</title>
        <authorList>
            <person name="Singleton C.M."/>
            <person name="Petriglieri F."/>
            <person name="Kristensen J.M."/>
            <person name="Kirkegaard R.H."/>
            <person name="Michaelsen T.Y."/>
            <person name="Andersen M.H."/>
            <person name="Karst S.M."/>
            <person name="Dueholm M.S."/>
            <person name="Nielsen P.H."/>
            <person name="Albertsen M."/>
        </authorList>
    </citation>
    <scope>NUCLEOTIDE SEQUENCE [LARGE SCALE GENOMIC DNA]</scope>
    <source>
        <strain evidence="3">AalE_18-Q3-R2-46_BAT3C.188</strain>
        <strain evidence="4">Ega_18-Q3-R5-49_MAXAC.001</strain>
    </source>
</reference>
<dbReference type="InterPro" id="IPR036721">
    <property type="entry name" value="RCK_C_sf"/>
</dbReference>
<dbReference type="InterPro" id="IPR050721">
    <property type="entry name" value="Trk_Ktr_HKT_K-transport"/>
</dbReference>
<sequence>MVSNPFRRDDENPPVIIIGLGRFGVSVARSLVAMGQEVMAVDLDEARVQRYADEFTHVVQADSTDRDALEQLGVESFDKAVIGISNNVESSVMTALALVDYEIPDIWAKASTKTQGRILERLGVHHVVYPERAMGEQVAHMIVGGMTQYLEFDDDFAIARTMAYHEQWGKTFAETGVRAKYGVTIVGVKRIGEDFIYARPETLVQPQDELVVSGPTKNVEHFCALSKPKIARQPH</sequence>
<dbReference type="Gene3D" id="3.30.70.1450">
    <property type="entry name" value="Regulator of K+ conductance, C-terminal domain"/>
    <property type="match status" value="1"/>
</dbReference>
<gene>
    <name evidence="3" type="ORF">IPF40_15290</name>
    <name evidence="4" type="ORF">IPI13_14790</name>
</gene>
<dbReference type="InterPro" id="IPR006037">
    <property type="entry name" value="RCK_C"/>
</dbReference>
<evidence type="ECO:0000313" key="4">
    <source>
        <dbReference type="EMBL" id="MBK7274371.1"/>
    </source>
</evidence>
<evidence type="ECO:0000259" key="2">
    <source>
        <dbReference type="PROSITE" id="PS51202"/>
    </source>
</evidence>
<organism evidence="3 5">
    <name type="scientific">Candidatus Phosphoribacter hodrii</name>
    <dbReference type="NCBI Taxonomy" id="2953743"/>
    <lineage>
        <taxon>Bacteria</taxon>
        <taxon>Bacillati</taxon>
        <taxon>Actinomycetota</taxon>
        <taxon>Actinomycetes</taxon>
        <taxon>Micrococcales</taxon>
        <taxon>Dermatophilaceae</taxon>
        <taxon>Candidatus Phosphoribacter</taxon>
    </lineage>
</organism>
<dbReference type="Proteomes" id="UP000718281">
    <property type="component" value="Unassembled WGS sequence"/>
</dbReference>
<protein>
    <submittedName>
        <fullName evidence="3">TrkA family potassium uptake protein</fullName>
    </submittedName>
</protein>
<dbReference type="Pfam" id="PF02080">
    <property type="entry name" value="TrkA_C"/>
    <property type="match status" value="1"/>
</dbReference>
<evidence type="ECO:0000313" key="3">
    <source>
        <dbReference type="EMBL" id="MBK6302317.1"/>
    </source>
</evidence>
<evidence type="ECO:0000259" key="1">
    <source>
        <dbReference type="PROSITE" id="PS51201"/>
    </source>
</evidence>
<feature type="domain" description="RCK N-terminal" evidence="1">
    <location>
        <begin position="12"/>
        <end position="134"/>
    </location>
</feature>
<dbReference type="EMBL" id="JADIXZ010000010">
    <property type="protein sequence ID" value="MBK6302317.1"/>
    <property type="molecule type" value="Genomic_DNA"/>
</dbReference>
<dbReference type="InterPro" id="IPR036291">
    <property type="entry name" value="NAD(P)-bd_dom_sf"/>
</dbReference>